<gene>
    <name evidence="1" type="ORF">SRB5_59650</name>
</gene>
<reference evidence="1 2" key="1">
    <citation type="submission" date="2019-10" db="EMBL/GenBank/DDBJ databases">
        <title>Streptomyces smaragdinus sp. nov. and Streptomyces fabii sp. nov., isolated from the gut of fungus growing-termite Macrotermes natalensis.</title>
        <authorList>
            <person name="Schwitalla J."/>
            <person name="Benndorf R."/>
            <person name="Martin K."/>
            <person name="De Beer W."/>
            <person name="Kaster A.-K."/>
            <person name="Vollmers J."/>
            <person name="Poulsen M."/>
            <person name="Beemelmanns C."/>
        </authorList>
    </citation>
    <scope>NUCLEOTIDE SEQUENCE [LARGE SCALE GENOMIC DNA]</scope>
    <source>
        <strain evidence="1 2">RB5</strain>
    </source>
</reference>
<dbReference type="Proteomes" id="UP000466345">
    <property type="component" value="Unassembled WGS sequence"/>
</dbReference>
<dbReference type="OrthoDB" id="4535652at2"/>
<evidence type="ECO:0000313" key="2">
    <source>
        <dbReference type="Proteomes" id="UP000466345"/>
    </source>
</evidence>
<dbReference type="RefSeq" id="WP_153456579.1">
    <property type="nucleotide sequence ID" value="NZ_WEGJ01000039.1"/>
</dbReference>
<dbReference type="AlphaFoldDB" id="A0A7K0CSS0"/>
<name>A0A7K0CSS0_9ACTN</name>
<evidence type="ECO:0000313" key="1">
    <source>
        <dbReference type="EMBL" id="MQY15774.1"/>
    </source>
</evidence>
<sequence length="204" mass="21550">MTSSEDWHLLYGFARVFLGAGNRSLARPVVLVGPRGGDLHTLQSGADHPAYSLRQALYNQSLDLVLVSFLPGARLGDRHLTAQTAVQRALASRTGDAPIAVGGTGDGALAARYALAAMEAKMIDHQTGSFFTCDQATPTDGEAEALRQVGSWPRRPRRLGLAGDGGTGRLADPDYDDSIRGARAPDGALLSGELGAWLVSRLTR</sequence>
<proteinExistence type="predicted"/>
<organism evidence="1 2">
    <name type="scientific">Streptomyces smaragdinus</name>
    <dbReference type="NCBI Taxonomy" id="2585196"/>
    <lineage>
        <taxon>Bacteria</taxon>
        <taxon>Bacillati</taxon>
        <taxon>Actinomycetota</taxon>
        <taxon>Actinomycetes</taxon>
        <taxon>Kitasatosporales</taxon>
        <taxon>Streptomycetaceae</taxon>
        <taxon>Streptomyces</taxon>
    </lineage>
</organism>
<protein>
    <submittedName>
        <fullName evidence="1">Uncharacterized protein</fullName>
    </submittedName>
</protein>
<comment type="caution">
    <text evidence="1">The sequence shown here is derived from an EMBL/GenBank/DDBJ whole genome shotgun (WGS) entry which is preliminary data.</text>
</comment>
<accession>A0A7K0CSS0</accession>
<keyword evidence="2" id="KW-1185">Reference proteome</keyword>
<dbReference type="EMBL" id="WEGJ01000039">
    <property type="protein sequence ID" value="MQY15774.1"/>
    <property type="molecule type" value="Genomic_DNA"/>
</dbReference>